<feature type="transmembrane region" description="Helical" evidence="2">
    <location>
        <begin position="33"/>
        <end position="58"/>
    </location>
</feature>
<proteinExistence type="predicted"/>
<keyword evidence="2" id="KW-0812">Transmembrane</keyword>
<organism evidence="3 4">
    <name type="scientific">Roseovarius halotolerans</name>
    <dbReference type="NCBI Taxonomy" id="505353"/>
    <lineage>
        <taxon>Bacteria</taxon>
        <taxon>Pseudomonadati</taxon>
        <taxon>Pseudomonadota</taxon>
        <taxon>Alphaproteobacteria</taxon>
        <taxon>Rhodobacterales</taxon>
        <taxon>Roseobacteraceae</taxon>
        <taxon>Roseovarius</taxon>
    </lineage>
</organism>
<dbReference type="Pfam" id="PF11014">
    <property type="entry name" value="DUF2852"/>
    <property type="match status" value="1"/>
</dbReference>
<evidence type="ECO:0000313" key="3">
    <source>
        <dbReference type="EMBL" id="SLN43746.1"/>
    </source>
</evidence>
<dbReference type="Proteomes" id="UP000193207">
    <property type="component" value="Unassembled WGS sequence"/>
</dbReference>
<dbReference type="OrthoDB" id="9806878at2"/>
<keyword evidence="2" id="KW-0472">Membrane</keyword>
<dbReference type="AlphaFoldDB" id="A0A1X6Z8H7"/>
<keyword evidence="4" id="KW-1185">Reference proteome</keyword>
<dbReference type="EMBL" id="FWFU01000003">
    <property type="protein sequence ID" value="SLN43746.1"/>
    <property type="molecule type" value="Genomic_DNA"/>
</dbReference>
<accession>A0A1X6Z8H7</accession>
<keyword evidence="2" id="KW-1133">Transmembrane helix</keyword>
<reference evidence="3 4" key="1">
    <citation type="submission" date="2017-03" db="EMBL/GenBank/DDBJ databases">
        <authorList>
            <person name="Afonso C.L."/>
            <person name="Miller P.J."/>
            <person name="Scott M.A."/>
            <person name="Spackman E."/>
            <person name="Goraichik I."/>
            <person name="Dimitrov K.M."/>
            <person name="Suarez D.L."/>
            <person name="Swayne D.E."/>
        </authorList>
    </citation>
    <scope>NUCLEOTIDE SEQUENCE [LARGE SCALE GENOMIC DNA]</scope>
    <source>
        <strain evidence="3 4">CECT 8110</strain>
    </source>
</reference>
<evidence type="ECO:0000256" key="2">
    <source>
        <dbReference type="SAM" id="Phobius"/>
    </source>
</evidence>
<evidence type="ECO:0000313" key="4">
    <source>
        <dbReference type="Proteomes" id="UP000193207"/>
    </source>
</evidence>
<evidence type="ECO:0008006" key="5">
    <source>
        <dbReference type="Google" id="ProtNLM"/>
    </source>
</evidence>
<evidence type="ECO:0000256" key="1">
    <source>
        <dbReference type="SAM" id="MobiDB-lite"/>
    </source>
</evidence>
<gene>
    <name evidence="3" type="ORF">ROH8110_02274</name>
</gene>
<name>A0A1X6Z8H7_9RHOB</name>
<feature type="region of interest" description="Disordered" evidence="1">
    <location>
        <begin position="129"/>
        <end position="153"/>
    </location>
</feature>
<dbReference type="RefSeq" id="WP_085817915.1">
    <property type="nucleotide sequence ID" value="NZ_FWFU01000003.1"/>
</dbReference>
<protein>
    <recommendedName>
        <fullName evidence="5">DUF2852 domain-containing protein</fullName>
    </recommendedName>
</protein>
<sequence>MSTATSSSYTAGRGPLGWLASAEAWLDDKGKPAWIIAMVLGFVLVWPVGLALLAYMIWSGKMGCKSNRMNRGHRAMRVGRGTGNSAFDAYRADMIARLEQEQADFESFLQRLRDARDKAEFDEFMQDRARAAAQSGDSRDTDAESDSAARSGA</sequence>
<dbReference type="InterPro" id="IPR021273">
    <property type="entry name" value="DUF2852"/>
</dbReference>